<keyword evidence="1" id="KW-0472">Membrane</keyword>
<name>A0A2M4DB17_ANODA</name>
<keyword evidence="1" id="KW-0812">Transmembrane</keyword>
<accession>A0A2M4DB17</accession>
<feature type="transmembrane region" description="Helical" evidence="1">
    <location>
        <begin position="56"/>
        <end position="77"/>
    </location>
</feature>
<protein>
    <submittedName>
        <fullName evidence="2">Uncharacterized protein</fullName>
    </submittedName>
</protein>
<dbReference type="EMBL" id="GGFL01010541">
    <property type="protein sequence ID" value="MBW74719.1"/>
    <property type="molecule type" value="Transcribed_RNA"/>
</dbReference>
<dbReference type="AlphaFoldDB" id="A0A2M4DB17"/>
<evidence type="ECO:0000256" key="1">
    <source>
        <dbReference type="SAM" id="Phobius"/>
    </source>
</evidence>
<organism evidence="2">
    <name type="scientific">Anopheles darlingi</name>
    <name type="common">Mosquito</name>
    <dbReference type="NCBI Taxonomy" id="43151"/>
    <lineage>
        <taxon>Eukaryota</taxon>
        <taxon>Metazoa</taxon>
        <taxon>Ecdysozoa</taxon>
        <taxon>Arthropoda</taxon>
        <taxon>Hexapoda</taxon>
        <taxon>Insecta</taxon>
        <taxon>Pterygota</taxon>
        <taxon>Neoptera</taxon>
        <taxon>Endopterygota</taxon>
        <taxon>Diptera</taxon>
        <taxon>Nematocera</taxon>
        <taxon>Culicoidea</taxon>
        <taxon>Culicidae</taxon>
        <taxon>Anophelinae</taxon>
        <taxon>Anopheles</taxon>
    </lineage>
</organism>
<keyword evidence="1" id="KW-1133">Transmembrane helix</keyword>
<sequence length="83" mass="9007">MIFLQTCSTIMVSTSLIEVGVAVGRVPLASLRAVVSFTPCRKFICGRLAFAPLDGVWIGFRFVAIYVSFLYCSSPLVSKSLVV</sequence>
<proteinExistence type="predicted"/>
<reference evidence="2" key="1">
    <citation type="submission" date="2018-01" db="EMBL/GenBank/DDBJ databases">
        <title>An insight into the sialome of Amazonian anophelines.</title>
        <authorList>
            <person name="Ribeiro J.M."/>
            <person name="Scarpassa V."/>
            <person name="Calvo E."/>
        </authorList>
    </citation>
    <scope>NUCLEOTIDE SEQUENCE</scope>
</reference>
<evidence type="ECO:0000313" key="2">
    <source>
        <dbReference type="EMBL" id="MBW74719.1"/>
    </source>
</evidence>